<dbReference type="InterPro" id="IPR029058">
    <property type="entry name" value="AB_hydrolase_fold"/>
</dbReference>
<evidence type="ECO:0000256" key="10">
    <source>
        <dbReference type="SAM" id="MobiDB-lite"/>
    </source>
</evidence>
<evidence type="ECO:0000313" key="13">
    <source>
        <dbReference type="Proteomes" id="UP000799439"/>
    </source>
</evidence>
<sequence>MWSRPLLSLSLFAVLQPLVYAQNLSGVCPAYDGLVYTDANNQSYAIYCNSDSSPGSYTNQNTASFAACMAVCDTAGSACQSVTYTTGGACYLKAGFSSNTTASGVYSAQKFTAPPYPAPQLNYANASTGCGTPLPAGITPGGTSTSVNVTYGGLTRSYRIHIPSLYDIHKASPLILSFHGRGSSPGLNEQESGLDKINWNPYGIVVYPQGINGAQWQGDPMAVGIGEDDTGFTDYLITAIQSQYCIDTGRTFATGMSNGGGFSGILACNSSLSSRFAAFGMHSGAFYTNTTDIQCTSPSTVLTSNNLVGTCAPGHTIPLLEVHGTADGTIPYLGGARRGYCLPTIAHWVSDWAARDGLSTTANMTYLYNNPNVTRFEYGGAGGMVTHVQVGGMDHVWAQTANGAPIDSTPLMINHFYRWTNPNGPTFDYLNVPAASNVTASSTATTSASSTSTSASSTSTSSSSASSGSTSASSPASTSASTTSTAPAS</sequence>
<keyword evidence="4" id="KW-0858">Xylan degradation</keyword>
<feature type="signal peptide" evidence="11">
    <location>
        <begin position="1"/>
        <end position="21"/>
    </location>
</feature>
<accession>A0A9P4J9Q4</accession>
<evidence type="ECO:0000256" key="4">
    <source>
        <dbReference type="ARBA" id="ARBA00022651"/>
    </source>
</evidence>
<comment type="catalytic activity">
    <reaction evidence="9">
        <text>feruloyl-polysaccharide + H2O = ferulate + polysaccharide.</text>
        <dbReference type="EC" id="3.1.1.73"/>
    </reaction>
</comment>
<dbReference type="Pfam" id="PF10503">
    <property type="entry name" value="Esterase_PHB"/>
    <property type="match status" value="1"/>
</dbReference>
<comment type="caution">
    <text evidence="12">The sequence shown here is derived from an EMBL/GenBank/DDBJ whole genome shotgun (WGS) entry which is preliminary data.</text>
</comment>
<evidence type="ECO:0000256" key="5">
    <source>
        <dbReference type="ARBA" id="ARBA00022729"/>
    </source>
</evidence>
<dbReference type="OrthoDB" id="424610at2759"/>
<gene>
    <name evidence="12" type="ORF">K461DRAFT_290723</name>
</gene>
<dbReference type="GO" id="GO:0005576">
    <property type="term" value="C:extracellular region"/>
    <property type="evidence" value="ECO:0007669"/>
    <property type="project" value="UniProtKB-SubCell"/>
</dbReference>
<evidence type="ECO:0000256" key="1">
    <source>
        <dbReference type="ARBA" id="ARBA00004613"/>
    </source>
</evidence>
<evidence type="ECO:0000256" key="11">
    <source>
        <dbReference type="SAM" id="SignalP"/>
    </source>
</evidence>
<dbReference type="PANTHER" id="PTHR38050:SF2">
    <property type="entry name" value="FERULOYL ESTERASE C-RELATED"/>
    <property type="match status" value="1"/>
</dbReference>
<evidence type="ECO:0000256" key="2">
    <source>
        <dbReference type="ARBA" id="ARBA00013091"/>
    </source>
</evidence>
<evidence type="ECO:0000256" key="8">
    <source>
        <dbReference type="ARBA" id="ARBA00023326"/>
    </source>
</evidence>
<keyword evidence="3" id="KW-0964">Secreted</keyword>
<dbReference type="GO" id="GO:0030600">
    <property type="term" value="F:feruloyl esterase activity"/>
    <property type="evidence" value="ECO:0007669"/>
    <property type="project" value="UniProtKB-EC"/>
</dbReference>
<evidence type="ECO:0000256" key="6">
    <source>
        <dbReference type="ARBA" id="ARBA00022801"/>
    </source>
</evidence>
<dbReference type="AlphaFoldDB" id="A0A9P4J9Q4"/>
<evidence type="ECO:0000256" key="9">
    <source>
        <dbReference type="ARBA" id="ARBA00034075"/>
    </source>
</evidence>
<evidence type="ECO:0000256" key="3">
    <source>
        <dbReference type="ARBA" id="ARBA00022525"/>
    </source>
</evidence>
<keyword evidence="8" id="KW-0624">Polysaccharide degradation</keyword>
<reference evidence="12" key="1">
    <citation type="journal article" date="2020" name="Stud. Mycol.">
        <title>101 Dothideomycetes genomes: a test case for predicting lifestyles and emergence of pathogens.</title>
        <authorList>
            <person name="Haridas S."/>
            <person name="Albert R."/>
            <person name="Binder M."/>
            <person name="Bloem J."/>
            <person name="Labutti K."/>
            <person name="Salamov A."/>
            <person name="Andreopoulos B."/>
            <person name="Baker S."/>
            <person name="Barry K."/>
            <person name="Bills G."/>
            <person name="Bluhm B."/>
            <person name="Cannon C."/>
            <person name="Castanera R."/>
            <person name="Culley D."/>
            <person name="Daum C."/>
            <person name="Ezra D."/>
            <person name="Gonzalez J."/>
            <person name="Henrissat B."/>
            <person name="Kuo A."/>
            <person name="Liang C."/>
            <person name="Lipzen A."/>
            <person name="Lutzoni F."/>
            <person name="Magnuson J."/>
            <person name="Mondo S."/>
            <person name="Nolan M."/>
            <person name="Ohm R."/>
            <person name="Pangilinan J."/>
            <person name="Park H.-J."/>
            <person name="Ramirez L."/>
            <person name="Alfaro M."/>
            <person name="Sun H."/>
            <person name="Tritt A."/>
            <person name="Yoshinaga Y."/>
            <person name="Zwiers L.-H."/>
            <person name="Turgeon B."/>
            <person name="Goodwin S."/>
            <person name="Spatafora J."/>
            <person name="Crous P."/>
            <person name="Grigoriev I."/>
        </authorList>
    </citation>
    <scope>NUCLEOTIDE SEQUENCE</scope>
    <source>
        <strain evidence="12">CBS 260.36</strain>
    </source>
</reference>
<keyword evidence="5 11" id="KW-0732">Signal</keyword>
<keyword evidence="13" id="KW-1185">Reference proteome</keyword>
<evidence type="ECO:0000256" key="7">
    <source>
        <dbReference type="ARBA" id="ARBA00023277"/>
    </source>
</evidence>
<dbReference type="InterPro" id="IPR043595">
    <property type="entry name" value="FaeB/C/D"/>
</dbReference>
<name>A0A9P4J9Q4_9PEZI</name>
<feature type="region of interest" description="Disordered" evidence="10">
    <location>
        <begin position="442"/>
        <end position="489"/>
    </location>
</feature>
<comment type="subcellular location">
    <subcellularLocation>
        <location evidence="1">Secreted</location>
    </subcellularLocation>
</comment>
<keyword evidence="6" id="KW-0378">Hydrolase</keyword>
<protein>
    <recommendedName>
        <fullName evidence="2">feruloyl esterase</fullName>
        <ecNumber evidence="2">3.1.1.73</ecNumber>
    </recommendedName>
</protein>
<dbReference type="SUPFAM" id="SSF53474">
    <property type="entry name" value="alpha/beta-Hydrolases"/>
    <property type="match status" value="1"/>
</dbReference>
<proteinExistence type="predicted"/>
<dbReference type="Gene3D" id="3.50.4.10">
    <property type="entry name" value="Hepatocyte Growth Factor"/>
    <property type="match status" value="1"/>
</dbReference>
<keyword evidence="7" id="KW-0119">Carbohydrate metabolism</keyword>
<dbReference type="Gene3D" id="3.40.50.1820">
    <property type="entry name" value="alpha/beta hydrolase"/>
    <property type="match status" value="1"/>
</dbReference>
<organism evidence="12 13">
    <name type="scientific">Myriangium duriaei CBS 260.36</name>
    <dbReference type="NCBI Taxonomy" id="1168546"/>
    <lineage>
        <taxon>Eukaryota</taxon>
        <taxon>Fungi</taxon>
        <taxon>Dikarya</taxon>
        <taxon>Ascomycota</taxon>
        <taxon>Pezizomycotina</taxon>
        <taxon>Dothideomycetes</taxon>
        <taxon>Dothideomycetidae</taxon>
        <taxon>Myriangiales</taxon>
        <taxon>Myriangiaceae</taxon>
        <taxon>Myriangium</taxon>
    </lineage>
</organism>
<dbReference type="GO" id="GO:0045493">
    <property type="term" value="P:xylan catabolic process"/>
    <property type="evidence" value="ECO:0007669"/>
    <property type="project" value="UniProtKB-KW"/>
</dbReference>
<dbReference type="PANTHER" id="PTHR38050">
    <property type="match status" value="1"/>
</dbReference>
<evidence type="ECO:0000313" key="12">
    <source>
        <dbReference type="EMBL" id="KAF2155725.1"/>
    </source>
</evidence>
<dbReference type="EC" id="3.1.1.73" evidence="2"/>
<dbReference type="Proteomes" id="UP000799439">
    <property type="component" value="Unassembled WGS sequence"/>
</dbReference>
<feature type="chain" id="PRO_5040135446" description="feruloyl esterase" evidence="11">
    <location>
        <begin position="22"/>
        <end position="489"/>
    </location>
</feature>
<dbReference type="EMBL" id="ML996082">
    <property type="protein sequence ID" value="KAF2155725.1"/>
    <property type="molecule type" value="Genomic_DNA"/>
</dbReference>
<dbReference type="InterPro" id="IPR010126">
    <property type="entry name" value="Esterase_phb"/>
</dbReference>